<evidence type="ECO:0000313" key="2">
    <source>
        <dbReference type="Proteomes" id="UP000319557"/>
    </source>
</evidence>
<dbReference type="InterPro" id="IPR029058">
    <property type="entry name" value="AB_hydrolase_fold"/>
</dbReference>
<dbReference type="OrthoDB" id="184858at2"/>
<dbReference type="InterPro" id="IPR050583">
    <property type="entry name" value="Mycobacterial_A85_antigen"/>
</dbReference>
<dbReference type="AlphaFoldDB" id="A0A517M1Q0"/>
<organism evidence="1 2">
    <name type="scientific">Rosistilla ulvae</name>
    <dbReference type="NCBI Taxonomy" id="1930277"/>
    <lineage>
        <taxon>Bacteria</taxon>
        <taxon>Pseudomonadati</taxon>
        <taxon>Planctomycetota</taxon>
        <taxon>Planctomycetia</taxon>
        <taxon>Pirellulales</taxon>
        <taxon>Pirellulaceae</taxon>
        <taxon>Rosistilla</taxon>
    </lineage>
</organism>
<dbReference type="KEGG" id="ruv:EC9_29430"/>
<proteinExistence type="predicted"/>
<dbReference type="PANTHER" id="PTHR48098:SF1">
    <property type="entry name" value="DIACYLGLYCEROL ACYLTRANSFERASE_MYCOLYLTRANSFERASE AG85A"/>
    <property type="match status" value="1"/>
</dbReference>
<accession>A0A517M1Q0</accession>
<dbReference type="PANTHER" id="PTHR48098">
    <property type="entry name" value="ENTEROCHELIN ESTERASE-RELATED"/>
    <property type="match status" value="1"/>
</dbReference>
<sequence>MKIGGIVCSLLILVGPLIALGDEDIEISKVQRDQQGFLVHAVESPHQAGRTEIRVLLPDRTEYGKRYPVVYVLPVEPDRENRFGDGLLEVKKHDLHNKHGVLFVAPTFSNLPWYADHPTKSELRQESHFLKVVLPIVEQTYPVSKEPRNRLLLGFSKSGWGAFTLLLRHPDHFGRAAAWDAPLMMTQIGKYGTGDILGAQECFDNYRPDHLIQMNAEKLRGEKRLILTGYGNFREHHQQAHAQLDKLQIPHEYRDGPQRKHDWHSGWVSEAVGLLVSE</sequence>
<reference evidence="1 2" key="1">
    <citation type="submission" date="2019-02" db="EMBL/GenBank/DDBJ databases">
        <title>Deep-cultivation of Planctomycetes and their phenomic and genomic characterization uncovers novel biology.</title>
        <authorList>
            <person name="Wiegand S."/>
            <person name="Jogler M."/>
            <person name="Boedeker C."/>
            <person name="Pinto D."/>
            <person name="Vollmers J."/>
            <person name="Rivas-Marin E."/>
            <person name="Kohn T."/>
            <person name="Peeters S.H."/>
            <person name="Heuer A."/>
            <person name="Rast P."/>
            <person name="Oberbeckmann S."/>
            <person name="Bunk B."/>
            <person name="Jeske O."/>
            <person name="Meyerdierks A."/>
            <person name="Storesund J.E."/>
            <person name="Kallscheuer N."/>
            <person name="Luecker S."/>
            <person name="Lage O.M."/>
            <person name="Pohl T."/>
            <person name="Merkel B.J."/>
            <person name="Hornburger P."/>
            <person name="Mueller R.-W."/>
            <person name="Bruemmer F."/>
            <person name="Labrenz M."/>
            <person name="Spormann A.M."/>
            <person name="Op den Camp H."/>
            <person name="Overmann J."/>
            <person name="Amann R."/>
            <person name="Jetten M.S.M."/>
            <person name="Mascher T."/>
            <person name="Medema M.H."/>
            <person name="Devos D.P."/>
            <person name="Kaster A.-K."/>
            <person name="Ovreas L."/>
            <person name="Rohde M."/>
            <person name="Galperin M.Y."/>
            <person name="Jogler C."/>
        </authorList>
    </citation>
    <scope>NUCLEOTIDE SEQUENCE [LARGE SCALE GENOMIC DNA]</scope>
    <source>
        <strain evidence="1 2">EC9</strain>
    </source>
</reference>
<dbReference type="EMBL" id="CP036261">
    <property type="protein sequence ID" value="QDS88749.1"/>
    <property type="molecule type" value="Genomic_DNA"/>
</dbReference>
<dbReference type="InterPro" id="IPR000801">
    <property type="entry name" value="Esterase-like"/>
</dbReference>
<dbReference type="Proteomes" id="UP000319557">
    <property type="component" value="Chromosome"/>
</dbReference>
<dbReference type="SUPFAM" id="SSF53474">
    <property type="entry name" value="alpha/beta-Hydrolases"/>
    <property type="match status" value="1"/>
</dbReference>
<name>A0A517M1Q0_9BACT</name>
<dbReference type="Gene3D" id="3.40.50.1820">
    <property type="entry name" value="alpha/beta hydrolase"/>
    <property type="match status" value="1"/>
</dbReference>
<dbReference type="RefSeq" id="WP_145346166.1">
    <property type="nucleotide sequence ID" value="NZ_CP036261.1"/>
</dbReference>
<gene>
    <name evidence="1" type="ORF">EC9_29430</name>
</gene>
<dbReference type="Pfam" id="PF00756">
    <property type="entry name" value="Esterase"/>
    <property type="match status" value="1"/>
</dbReference>
<keyword evidence="2" id="KW-1185">Reference proteome</keyword>
<protein>
    <submittedName>
        <fullName evidence="1">Esterase</fullName>
    </submittedName>
</protein>
<evidence type="ECO:0000313" key="1">
    <source>
        <dbReference type="EMBL" id="QDS88749.1"/>
    </source>
</evidence>
<dbReference type="GO" id="GO:0016747">
    <property type="term" value="F:acyltransferase activity, transferring groups other than amino-acyl groups"/>
    <property type="evidence" value="ECO:0007669"/>
    <property type="project" value="TreeGrafter"/>
</dbReference>